<dbReference type="Proteomes" id="UP001356427">
    <property type="component" value="Unassembled WGS sequence"/>
</dbReference>
<evidence type="ECO:0000313" key="2">
    <source>
        <dbReference type="Proteomes" id="UP001356427"/>
    </source>
</evidence>
<dbReference type="AlphaFoldDB" id="A0AAN8L8S8"/>
<protein>
    <submittedName>
        <fullName evidence="1">Uncharacterized protein</fullName>
    </submittedName>
</protein>
<evidence type="ECO:0000313" key="1">
    <source>
        <dbReference type="EMBL" id="KAK6304755.1"/>
    </source>
</evidence>
<gene>
    <name evidence="1" type="ORF">J4Q44_G00253410</name>
</gene>
<sequence>MATCMLSSKMSPIIRFVLKEQYYSSRPIYNGVTEISRRGENIILATRQMEMLSPSLLQKTAMPPQRTADCWSTTPVWSGTGRCERTRIRKTWFRPGIKCTKPYEVTETSLRPYFRRYRENNGYGHVLLTWRQRRKRGSISMALCWMDTSTLKKPAEEQRWEDG</sequence>
<dbReference type="EMBL" id="JAGTTL010000023">
    <property type="protein sequence ID" value="KAK6304755.1"/>
    <property type="molecule type" value="Genomic_DNA"/>
</dbReference>
<proteinExistence type="predicted"/>
<name>A0AAN8L8S8_9TELE</name>
<keyword evidence="2" id="KW-1185">Reference proteome</keyword>
<reference evidence="1 2" key="1">
    <citation type="submission" date="2021-04" db="EMBL/GenBank/DDBJ databases">
        <authorList>
            <person name="De Guttry C."/>
            <person name="Zahm M."/>
            <person name="Klopp C."/>
            <person name="Cabau C."/>
            <person name="Louis A."/>
            <person name="Berthelot C."/>
            <person name="Parey E."/>
            <person name="Roest Crollius H."/>
            <person name="Montfort J."/>
            <person name="Robinson-Rechavi M."/>
            <person name="Bucao C."/>
            <person name="Bouchez O."/>
            <person name="Gislard M."/>
            <person name="Lluch J."/>
            <person name="Milhes M."/>
            <person name="Lampietro C."/>
            <person name="Lopez Roques C."/>
            <person name="Donnadieu C."/>
            <person name="Braasch I."/>
            <person name="Desvignes T."/>
            <person name="Postlethwait J."/>
            <person name="Bobe J."/>
            <person name="Wedekind C."/>
            <person name="Guiguen Y."/>
        </authorList>
    </citation>
    <scope>NUCLEOTIDE SEQUENCE [LARGE SCALE GENOMIC DNA]</scope>
    <source>
        <strain evidence="1">Cs_M1</strain>
        <tissue evidence="1">Blood</tissue>
    </source>
</reference>
<accession>A0AAN8L8S8</accession>
<comment type="caution">
    <text evidence="1">The sequence shown here is derived from an EMBL/GenBank/DDBJ whole genome shotgun (WGS) entry which is preliminary data.</text>
</comment>
<organism evidence="1 2">
    <name type="scientific">Coregonus suidteri</name>
    <dbReference type="NCBI Taxonomy" id="861788"/>
    <lineage>
        <taxon>Eukaryota</taxon>
        <taxon>Metazoa</taxon>
        <taxon>Chordata</taxon>
        <taxon>Craniata</taxon>
        <taxon>Vertebrata</taxon>
        <taxon>Euteleostomi</taxon>
        <taxon>Actinopterygii</taxon>
        <taxon>Neopterygii</taxon>
        <taxon>Teleostei</taxon>
        <taxon>Protacanthopterygii</taxon>
        <taxon>Salmoniformes</taxon>
        <taxon>Salmonidae</taxon>
        <taxon>Coregoninae</taxon>
        <taxon>Coregonus</taxon>
    </lineage>
</organism>